<dbReference type="EMBL" id="BTGU01000250">
    <property type="protein sequence ID" value="GMN65638.1"/>
    <property type="molecule type" value="Genomic_DNA"/>
</dbReference>
<feature type="region of interest" description="Disordered" evidence="1">
    <location>
        <begin position="1"/>
        <end position="21"/>
    </location>
</feature>
<keyword evidence="3" id="KW-1185">Reference proteome</keyword>
<organism evidence="2 3">
    <name type="scientific">Ficus carica</name>
    <name type="common">Common fig</name>
    <dbReference type="NCBI Taxonomy" id="3494"/>
    <lineage>
        <taxon>Eukaryota</taxon>
        <taxon>Viridiplantae</taxon>
        <taxon>Streptophyta</taxon>
        <taxon>Embryophyta</taxon>
        <taxon>Tracheophyta</taxon>
        <taxon>Spermatophyta</taxon>
        <taxon>Magnoliopsida</taxon>
        <taxon>eudicotyledons</taxon>
        <taxon>Gunneridae</taxon>
        <taxon>Pentapetalae</taxon>
        <taxon>rosids</taxon>
        <taxon>fabids</taxon>
        <taxon>Rosales</taxon>
        <taxon>Moraceae</taxon>
        <taxon>Ficeae</taxon>
        <taxon>Ficus</taxon>
    </lineage>
</organism>
<comment type="caution">
    <text evidence="2">The sequence shown here is derived from an EMBL/GenBank/DDBJ whole genome shotgun (WGS) entry which is preliminary data.</text>
</comment>
<evidence type="ECO:0000313" key="3">
    <source>
        <dbReference type="Proteomes" id="UP001187192"/>
    </source>
</evidence>
<protein>
    <submittedName>
        <fullName evidence="2">Uncharacterized protein</fullName>
    </submittedName>
</protein>
<accession>A0AA88E1U4</accession>
<sequence length="52" mass="5979">MFSISNTPQAPSSSHFQAIRNPVPKIEEVRDGVRGRFTKDFFLPRKSFVKNL</sequence>
<evidence type="ECO:0000313" key="2">
    <source>
        <dbReference type="EMBL" id="GMN65638.1"/>
    </source>
</evidence>
<reference evidence="2" key="1">
    <citation type="submission" date="2023-07" db="EMBL/GenBank/DDBJ databases">
        <title>draft genome sequence of fig (Ficus carica).</title>
        <authorList>
            <person name="Takahashi T."/>
            <person name="Nishimura K."/>
        </authorList>
    </citation>
    <scope>NUCLEOTIDE SEQUENCE</scope>
</reference>
<feature type="compositionally biased region" description="Polar residues" evidence="1">
    <location>
        <begin position="1"/>
        <end position="16"/>
    </location>
</feature>
<name>A0AA88E1U4_FICCA</name>
<dbReference type="AlphaFoldDB" id="A0AA88E1U4"/>
<proteinExistence type="predicted"/>
<dbReference type="Proteomes" id="UP001187192">
    <property type="component" value="Unassembled WGS sequence"/>
</dbReference>
<evidence type="ECO:0000256" key="1">
    <source>
        <dbReference type="SAM" id="MobiDB-lite"/>
    </source>
</evidence>
<gene>
    <name evidence="2" type="ORF">TIFTF001_034715</name>
</gene>